<gene>
    <name evidence="3" type="ORF">NNC55_13765</name>
</gene>
<proteinExistence type="inferred from homology"/>
<dbReference type="EMBL" id="JANDWN010000052">
    <property type="protein sequence ID" value="MCP9601002.1"/>
    <property type="molecule type" value="Genomic_DNA"/>
</dbReference>
<organism evidence="3 4">
    <name type="scientific">Segatella copri</name>
    <dbReference type="NCBI Taxonomy" id="165179"/>
    <lineage>
        <taxon>Bacteria</taxon>
        <taxon>Pseudomonadati</taxon>
        <taxon>Bacteroidota</taxon>
        <taxon>Bacteroidia</taxon>
        <taxon>Bacteroidales</taxon>
        <taxon>Prevotellaceae</taxon>
        <taxon>Segatella</taxon>
    </lineage>
</organism>
<dbReference type="GO" id="GO:0015288">
    <property type="term" value="F:porin activity"/>
    <property type="evidence" value="ECO:0007669"/>
    <property type="project" value="InterPro"/>
</dbReference>
<evidence type="ECO:0000313" key="4">
    <source>
        <dbReference type="Proteomes" id="UP001204486"/>
    </source>
</evidence>
<evidence type="ECO:0000256" key="1">
    <source>
        <dbReference type="ARBA" id="ARBA00008769"/>
    </source>
</evidence>
<dbReference type="Pfam" id="PF04966">
    <property type="entry name" value="OprB"/>
    <property type="match status" value="1"/>
</dbReference>
<dbReference type="Gene3D" id="2.40.160.180">
    <property type="entry name" value="Carbohydrate-selective porin OprB"/>
    <property type="match status" value="1"/>
</dbReference>
<dbReference type="GO" id="GO:0008643">
    <property type="term" value="P:carbohydrate transport"/>
    <property type="evidence" value="ECO:0007669"/>
    <property type="project" value="InterPro"/>
</dbReference>
<dbReference type="Proteomes" id="UP001204486">
    <property type="component" value="Unassembled WGS sequence"/>
</dbReference>
<evidence type="ECO:0000256" key="2">
    <source>
        <dbReference type="RuleBase" id="RU363072"/>
    </source>
</evidence>
<dbReference type="GO" id="GO:0016020">
    <property type="term" value="C:membrane"/>
    <property type="evidence" value="ECO:0007669"/>
    <property type="project" value="InterPro"/>
</dbReference>
<reference evidence="3" key="1">
    <citation type="submission" date="2022-07" db="EMBL/GenBank/DDBJ databases">
        <title>Prevotella copri.</title>
        <authorList>
            <person name="Yang C."/>
        </authorList>
    </citation>
    <scope>NUCLEOTIDE SEQUENCE</scope>
    <source>
        <strain evidence="3">HF1476</strain>
    </source>
</reference>
<comment type="similarity">
    <text evidence="1 2">Belongs to the OprB family.</text>
</comment>
<dbReference type="InterPro" id="IPR007049">
    <property type="entry name" value="Carb-sel_porin_OprB"/>
</dbReference>
<name>A0AAW5IVB3_9BACT</name>
<dbReference type="AlphaFoldDB" id="A0AAW5IVB3"/>
<dbReference type="RefSeq" id="WP_254974873.1">
    <property type="nucleotide sequence ID" value="NZ_JANDWK010000052.1"/>
</dbReference>
<dbReference type="InterPro" id="IPR038673">
    <property type="entry name" value="OprB_sf"/>
</dbReference>
<accession>A0AAW5IVB3</accession>
<evidence type="ECO:0000313" key="3">
    <source>
        <dbReference type="EMBL" id="MCP9601002.1"/>
    </source>
</evidence>
<sequence length="246" mass="27909">MEFGHLFVGVRNVNEDFFTSDVTALFLNSSEGIFPTVASSYPIANYPYSGLTLYFDVTKGGWTFRNSLYNGAGYNGWKAHDNPFLVRPKKDGIFNMSQLEYEHKGGKYFAGAAVHTRQYPINEDGEMVSSDESKGKVTCAWWIYGEQSVWKADDKNISCMVQYSENTSHQNACYRYAELGGAYQDDKNECGLSGQYARFQQGSEYSQEVTWKRQLTESISLQPSFQYIKNDNGDFTALSARLYVSF</sequence>
<comment type="caution">
    <text evidence="3">The sequence shown here is derived from an EMBL/GenBank/DDBJ whole genome shotgun (WGS) entry which is preliminary data.</text>
</comment>
<protein>
    <submittedName>
        <fullName evidence="3">Carbohydrate porin</fullName>
    </submittedName>
</protein>